<reference evidence="1" key="1">
    <citation type="submission" date="2019-06" db="EMBL/GenBank/DDBJ databases">
        <authorList>
            <person name="Zheng W."/>
        </authorList>
    </citation>
    <scope>NUCLEOTIDE SEQUENCE</scope>
    <source>
        <strain evidence="1">QDHG01</strain>
    </source>
</reference>
<name>A0A8J8T3W6_HALGN</name>
<evidence type="ECO:0000313" key="2">
    <source>
        <dbReference type="Proteomes" id="UP000785679"/>
    </source>
</evidence>
<gene>
    <name evidence="1" type="ORF">FGO68_gene8448</name>
</gene>
<dbReference type="AlphaFoldDB" id="A0A8J8T3W6"/>
<evidence type="ECO:0000313" key="1">
    <source>
        <dbReference type="EMBL" id="TNV80870.1"/>
    </source>
</evidence>
<dbReference type="EMBL" id="RRYP01006917">
    <property type="protein sequence ID" value="TNV80870.1"/>
    <property type="molecule type" value="Genomic_DNA"/>
</dbReference>
<organism evidence="1 2">
    <name type="scientific">Halteria grandinella</name>
    <dbReference type="NCBI Taxonomy" id="5974"/>
    <lineage>
        <taxon>Eukaryota</taxon>
        <taxon>Sar</taxon>
        <taxon>Alveolata</taxon>
        <taxon>Ciliophora</taxon>
        <taxon>Intramacronucleata</taxon>
        <taxon>Spirotrichea</taxon>
        <taxon>Stichotrichia</taxon>
        <taxon>Sporadotrichida</taxon>
        <taxon>Halteriidae</taxon>
        <taxon>Halteria</taxon>
    </lineage>
</organism>
<protein>
    <submittedName>
        <fullName evidence="1">Uncharacterized protein</fullName>
    </submittedName>
</protein>
<comment type="caution">
    <text evidence="1">The sequence shown here is derived from an EMBL/GenBank/DDBJ whole genome shotgun (WGS) entry which is preliminary data.</text>
</comment>
<proteinExistence type="predicted"/>
<dbReference type="Proteomes" id="UP000785679">
    <property type="component" value="Unassembled WGS sequence"/>
</dbReference>
<keyword evidence="2" id="KW-1185">Reference proteome</keyword>
<sequence length="103" mass="11392">MALARDDPSLAEIVLGMKVTQAKSLQQQFKHLDETTQLKSNYAILTSLFGGIEGASQIFKVLIDLEKRIRRLENGKSVETVINEAVSKDSRFADNQLAVVTLS</sequence>
<accession>A0A8J8T3W6</accession>